<gene>
    <name evidence="1" type="ORF">fado_136</name>
</gene>
<sequence length="138" mass="16310">MGSVAVDIYKKEREYRHLTLSDENVVKYLILYRSKVDISYGADININVNQAGDMFEFNQELITLYASMDKLIETIEFKKRDEEFLRLIFEGNSVSDIIEIYNYPRKTAYRTLDRIVAKVVDANDEAWYYFMGNNGYIR</sequence>
<keyword evidence="2" id="KW-1185">Reference proteome</keyword>
<evidence type="ECO:0000313" key="2">
    <source>
        <dbReference type="Proteomes" id="UP000831021"/>
    </source>
</evidence>
<proteinExistence type="predicted"/>
<accession>A0AAE9K8K8</accession>
<dbReference type="Proteomes" id="UP000831021">
    <property type="component" value="Segment"/>
</dbReference>
<reference evidence="1 2" key="1">
    <citation type="submission" date="2022-01" db="EMBL/GenBank/DDBJ databases">
        <authorList>
            <person name="Stokar-Avihail A."/>
        </authorList>
    </citation>
    <scope>NUCLEOTIDE SEQUENCE [LARGE SCALE GENOMIC DNA]</scope>
</reference>
<evidence type="ECO:0000313" key="1">
    <source>
        <dbReference type="EMBL" id="UNY48851.1"/>
    </source>
</evidence>
<dbReference type="EMBL" id="OM236516">
    <property type="protein sequence ID" value="UNY48851.1"/>
    <property type="molecule type" value="Genomic_DNA"/>
</dbReference>
<name>A0AAE9K8K8_9CAUD</name>
<protein>
    <submittedName>
        <fullName evidence="1">Uncharacterized protein</fullName>
    </submittedName>
</protein>
<organism evidence="1 2">
    <name type="scientific">Bacillus phage FADO</name>
    <dbReference type="NCBI Taxonomy" id="2917160"/>
    <lineage>
        <taxon>Viruses</taxon>
        <taxon>Duplodnaviria</taxon>
        <taxon>Heunggongvirae</taxon>
        <taxon>Uroviricota</taxon>
        <taxon>Caudoviricetes</taxon>
        <taxon>Heleneionescovirinae</taxon>
        <taxon>Zhangjivirus</taxon>
        <taxon>Zhangjivirus fado</taxon>
    </lineage>
</organism>